<dbReference type="EMBL" id="JAERRF010000022">
    <property type="protein sequence ID" value="MBL1100854.1"/>
    <property type="molecule type" value="Genomic_DNA"/>
</dbReference>
<evidence type="ECO:0000256" key="2">
    <source>
        <dbReference type="ARBA" id="ARBA00022729"/>
    </source>
</evidence>
<sequence>MTSLPAGNRLHTAIAITAGLALAVTLAACGKAAEVEQSGGTAHRGSLRIGLLLPDNEIARFDRFDKPLIMKRIKELCPKCTVDYASAQHDAATQQHQVDSMIANGAEVLILDAVDARAVRSSVLKARQANIPVVSYDRLAEGPISGYVSFNGADVGRLQGEALLKALGPHRPGHRDQIVMMNGSSTDPNSAWFEGGSLDVLRGRVKIGKSYETIGWRPENANLNMSGAIAALGADNIDGVLSANDGLASGIIAALKAAKIRPLPPVTGQDAELGAVQRIVAGEQLMTVYKPFKPEAYAAAEMAVALGRGKSLAGIAKQRVNSGSSQSIPAILLHPIALTVDNIKILIRDGMYTTDQICTEKYADACRKAGLT</sequence>
<comment type="subcellular location">
    <subcellularLocation>
        <location evidence="1">Cell envelope</location>
    </subcellularLocation>
</comment>
<organism evidence="4 5">
    <name type="scientific">Streptomyces coffeae</name>
    <dbReference type="NCBI Taxonomy" id="621382"/>
    <lineage>
        <taxon>Bacteria</taxon>
        <taxon>Bacillati</taxon>
        <taxon>Actinomycetota</taxon>
        <taxon>Actinomycetes</taxon>
        <taxon>Kitasatosporales</taxon>
        <taxon>Streptomycetaceae</taxon>
        <taxon>Streptomyces</taxon>
    </lineage>
</organism>
<dbReference type="InterPro" id="IPR028082">
    <property type="entry name" value="Peripla_BP_I"/>
</dbReference>
<dbReference type="SUPFAM" id="SSF53822">
    <property type="entry name" value="Periplasmic binding protein-like I"/>
    <property type="match status" value="1"/>
</dbReference>
<reference evidence="4 5" key="1">
    <citation type="submission" date="2021-01" db="EMBL/GenBank/DDBJ databases">
        <title>WGS of actinomycetes isolated from Thailand.</title>
        <authorList>
            <person name="Thawai C."/>
        </authorList>
    </citation>
    <scope>NUCLEOTIDE SEQUENCE [LARGE SCALE GENOMIC DNA]</scope>
    <source>
        <strain evidence="4 5">CA1R205</strain>
    </source>
</reference>
<dbReference type="InterPro" id="IPR050555">
    <property type="entry name" value="Bact_Solute-Bind_Prot2"/>
</dbReference>
<dbReference type="Proteomes" id="UP000634229">
    <property type="component" value="Unassembled WGS sequence"/>
</dbReference>
<evidence type="ECO:0000313" key="4">
    <source>
        <dbReference type="EMBL" id="MBL1100854.1"/>
    </source>
</evidence>
<protein>
    <submittedName>
        <fullName evidence="4">Substrate-binding domain-containing protein</fullName>
    </submittedName>
</protein>
<dbReference type="RefSeq" id="WP_201879742.1">
    <property type="nucleotide sequence ID" value="NZ_JAERRF010000022.1"/>
</dbReference>
<evidence type="ECO:0000256" key="1">
    <source>
        <dbReference type="ARBA" id="ARBA00004196"/>
    </source>
</evidence>
<proteinExistence type="predicted"/>
<dbReference type="PANTHER" id="PTHR30036">
    <property type="entry name" value="D-XYLOSE-BINDING PERIPLASMIC PROTEIN"/>
    <property type="match status" value="1"/>
</dbReference>
<dbReference type="Gene3D" id="3.40.50.2300">
    <property type="match status" value="2"/>
</dbReference>
<keyword evidence="5" id="KW-1185">Reference proteome</keyword>
<evidence type="ECO:0000313" key="5">
    <source>
        <dbReference type="Proteomes" id="UP000634229"/>
    </source>
</evidence>
<gene>
    <name evidence="4" type="ORF">JK363_30145</name>
</gene>
<keyword evidence="2" id="KW-0732">Signal</keyword>
<dbReference type="InterPro" id="IPR025997">
    <property type="entry name" value="SBP_2_dom"/>
</dbReference>
<dbReference type="Pfam" id="PF13407">
    <property type="entry name" value="Peripla_BP_4"/>
    <property type="match status" value="1"/>
</dbReference>
<name>A0ABS1NLF9_9ACTN</name>
<comment type="caution">
    <text evidence="4">The sequence shown here is derived from an EMBL/GenBank/DDBJ whole genome shotgun (WGS) entry which is preliminary data.</text>
</comment>
<dbReference type="PANTHER" id="PTHR30036:SF1">
    <property type="entry name" value="D-XYLOSE-BINDING PERIPLASMIC PROTEIN"/>
    <property type="match status" value="1"/>
</dbReference>
<evidence type="ECO:0000259" key="3">
    <source>
        <dbReference type="Pfam" id="PF13407"/>
    </source>
</evidence>
<accession>A0ABS1NLF9</accession>
<feature type="domain" description="Periplasmic binding protein" evidence="3">
    <location>
        <begin position="49"/>
        <end position="310"/>
    </location>
</feature>